<dbReference type="Gene3D" id="1.10.1660.10">
    <property type="match status" value="1"/>
</dbReference>
<proteinExistence type="predicted"/>
<evidence type="ECO:0000313" key="6">
    <source>
        <dbReference type="EMBL" id="MBC5678302.1"/>
    </source>
</evidence>
<keyword evidence="4" id="KW-0804">Transcription</keyword>
<evidence type="ECO:0000256" key="2">
    <source>
        <dbReference type="ARBA" id="ARBA00023015"/>
    </source>
</evidence>
<evidence type="ECO:0000313" key="7">
    <source>
        <dbReference type="Proteomes" id="UP000635828"/>
    </source>
</evidence>
<keyword evidence="3" id="KW-0238">DNA-binding</keyword>
<organism evidence="6 7">
    <name type="scientific">Anaerostipes hominis</name>
    <name type="common">ex Liu et al. 2021</name>
    <dbReference type="NCBI Taxonomy" id="2763018"/>
    <lineage>
        <taxon>Bacteria</taxon>
        <taxon>Bacillati</taxon>
        <taxon>Bacillota</taxon>
        <taxon>Clostridia</taxon>
        <taxon>Lachnospirales</taxon>
        <taxon>Lachnospiraceae</taxon>
        <taxon>Anaerostipes</taxon>
    </lineage>
</organism>
<comment type="caution">
    <text evidence="6">The sequence shown here is derived from an EMBL/GenBank/DDBJ whole genome shotgun (WGS) entry which is preliminary data.</text>
</comment>
<dbReference type="SMART" id="SM00871">
    <property type="entry name" value="AraC_E_bind"/>
    <property type="match status" value="1"/>
</dbReference>
<dbReference type="Pfam" id="PF06445">
    <property type="entry name" value="GyrI-like"/>
    <property type="match status" value="1"/>
</dbReference>
<keyword evidence="2" id="KW-0805">Transcription regulation</keyword>
<dbReference type="InterPro" id="IPR011256">
    <property type="entry name" value="Reg_factor_effector_dom_sf"/>
</dbReference>
<keyword evidence="1" id="KW-0678">Repressor</keyword>
<name>A0ABR7FSY3_9FIRM</name>
<feature type="domain" description="HTH merR-type" evidence="5">
    <location>
        <begin position="12"/>
        <end position="82"/>
    </location>
</feature>
<dbReference type="PANTHER" id="PTHR30204:SF69">
    <property type="entry name" value="MERR-FAMILY TRANSCRIPTIONAL REGULATOR"/>
    <property type="match status" value="1"/>
</dbReference>
<dbReference type="InterPro" id="IPR047057">
    <property type="entry name" value="MerR_fam"/>
</dbReference>
<dbReference type="InterPro" id="IPR000551">
    <property type="entry name" value="MerR-type_HTH_dom"/>
</dbReference>
<reference evidence="6 7" key="1">
    <citation type="submission" date="2020-08" db="EMBL/GenBank/DDBJ databases">
        <title>Genome public.</title>
        <authorList>
            <person name="Liu C."/>
            <person name="Sun Q."/>
        </authorList>
    </citation>
    <scope>NUCLEOTIDE SEQUENCE [LARGE SCALE GENOMIC DNA]</scope>
    <source>
        <strain evidence="6 7">NSJ-7</strain>
    </source>
</reference>
<dbReference type="SMART" id="SM00422">
    <property type="entry name" value="HTH_MERR"/>
    <property type="match status" value="1"/>
</dbReference>
<keyword evidence="7" id="KW-1185">Reference proteome</keyword>
<dbReference type="InterPro" id="IPR010499">
    <property type="entry name" value="AraC_E-bd"/>
</dbReference>
<dbReference type="PROSITE" id="PS50937">
    <property type="entry name" value="HTH_MERR_2"/>
    <property type="match status" value="1"/>
</dbReference>
<sequence length="295" mass="34445">MWRDKILDRNHYYSIGEVAATCNTSIKTLRYYDEIKLVVPEVRKEESKYRYYSKDQMVTISIIRKLRMLGFSIKEIKEIVSANQVRNLEQKIEDKLVCIKKEIEALNQKYFEGEQFLQRLKEGAQILHLYDDDLKKIQAGEMDAITVKEVPEVNLYHSRRIMQSYHNDEVSLERWVEINDEVSRHGLKVCGPITVTYYTDLLDQFLSKDCDIEFGIQVEESGSKHVRKFGGFLAATAFHVGPYSDVIKSHIKIIQWINQNHYKVAGPVSEEFIISPVDLRNENEHVTKIIIPVTK</sequence>
<accession>A0ABR7FSY3</accession>
<evidence type="ECO:0000256" key="1">
    <source>
        <dbReference type="ARBA" id="ARBA00022491"/>
    </source>
</evidence>
<dbReference type="SUPFAM" id="SSF46955">
    <property type="entry name" value="Putative DNA-binding domain"/>
    <property type="match status" value="1"/>
</dbReference>
<protein>
    <submittedName>
        <fullName evidence="6">MerR family transcriptional regulator</fullName>
    </submittedName>
</protein>
<dbReference type="EMBL" id="JACOOS010000014">
    <property type="protein sequence ID" value="MBC5678302.1"/>
    <property type="molecule type" value="Genomic_DNA"/>
</dbReference>
<dbReference type="InterPro" id="IPR029442">
    <property type="entry name" value="GyrI-like"/>
</dbReference>
<dbReference type="PANTHER" id="PTHR30204">
    <property type="entry name" value="REDOX-CYCLING DRUG-SENSING TRANSCRIPTIONAL ACTIVATOR SOXR"/>
    <property type="match status" value="1"/>
</dbReference>
<evidence type="ECO:0000256" key="3">
    <source>
        <dbReference type="ARBA" id="ARBA00023125"/>
    </source>
</evidence>
<dbReference type="Proteomes" id="UP000635828">
    <property type="component" value="Unassembled WGS sequence"/>
</dbReference>
<dbReference type="Pfam" id="PF13411">
    <property type="entry name" value="MerR_1"/>
    <property type="match status" value="1"/>
</dbReference>
<dbReference type="Gene3D" id="3.20.80.10">
    <property type="entry name" value="Regulatory factor, effector binding domain"/>
    <property type="match status" value="1"/>
</dbReference>
<gene>
    <name evidence="6" type="ORF">H8S22_12025</name>
</gene>
<dbReference type="InterPro" id="IPR009061">
    <property type="entry name" value="DNA-bd_dom_put_sf"/>
</dbReference>
<dbReference type="SUPFAM" id="SSF55136">
    <property type="entry name" value="Probable bacterial effector-binding domain"/>
    <property type="match status" value="1"/>
</dbReference>
<evidence type="ECO:0000259" key="5">
    <source>
        <dbReference type="PROSITE" id="PS50937"/>
    </source>
</evidence>
<evidence type="ECO:0000256" key="4">
    <source>
        <dbReference type="ARBA" id="ARBA00023163"/>
    </source>
</evidence>